<dbReference type="PANTHER" id="PTHR47627">
    <property type="entry name" value="RUBREDOXIN"/>
    <property type="match status" value="1"/>
</dbReference>
<dbReference type="STRING" id="475255.SAMN04488101_111108"/>
<dbReference type="PANTHER" id="PTHR47627:SF1">
    <property type="entry name" value="RUBREDOXIN-1-RELATED"/>
    <property type="match status" value="1"/>
</dbReference>
<gene>
    <name evidence="7" type="ORF">SAMN04488101_111108</name>
</gene>
<keyword evidence="2" id="KW-0813">Transport</keyword>
<dbReference type="GO" id="GO:0043448">
    <property type="term" value="P:alkane catabolic process"/>
    <property type="evidence" value="ECO:0007669"/>
    <property type="project" value="TreeGrafter"/>
</dbReference>
<dbReference type="CDD" id="cd00730">
    <property type="entry name" value="rubredoxin"/>
    <property type="match status" value="1"/>
</dbReference>
<dbReference type="Proteomes" id="UP000192678">
    <property type="component" value="Unassembled WGS sequence"/>
</dbReference>
<evidence type="ECO:0000256" key="2">
    <source>
        <dbReference type="ARBA" id="ARBA00022448"/>
    </source>
</evidence>
<evidence type="ECO:0000313" key="7">
    <source>
        <dbReference type="EMBL" id="SMD07209.1"/>
    </source>
</evidence>
<dbReference type="InterPro" id="IPR024934">
    <property type="entry name" value="Rubredoxin-like_dom"/>
</dbReference>
<dbReference type="Pfam" id="PF00301">
    <property type="entry name" value="Rubredoxin"/>
    <property type="match status" value="1"/>
</dbReference>
<keyword evidence="4" id="KW-0249">Electron transport</keyword>
<dbReference type="RefSeq" id="WP_084290964.1">
    <property type="nucleotide sequence ID" value="NZ_FWYB01000011.1"/>
</dbReference>
<dbReference type="GO" id="GO:0005506">
    <property type="term" value="F:iron ion binding"/>
    <property type="evidence" value="ECO:0007669"/>
    <property type="project" value="InterPro"/>
</dbReference>
<feature type="domain" description="Rubredoxin-like" evidence="6">
    <location>
        <begin position="436"/>
        <end position="487"/>
    </location>
</feature>
<reference evidence="7 8" key="1">
    <citation type="submission" date="2017-04" db="EMBL/GenBank/DDBJ databases">
        <authorList>
            <person name="Afonso C.L."/>
            <person name="Miller P.J."/>
            <person name="Scott M.A."/>
            <person name="Spackman E."/>
            <person name="Goraichik I."/>
            <person name="Dimitrov K.M."/>
            <person name="Suarez D.L."/>
            <person name="Swayne D.E."/>
        </authorList>
    </citation>
    <scope>NUCLEOTIDE SEQUENCE [LARGE SCALE GENOMIC DNA]</scope>
    <source>
        <strain evidence="7 8">DSM 19625</strain>
    </source>
</reference>
<dbReference type="Gene3D" id="2.20.28.10">
    <property type="match status" value="1"/>
</dbReference>
<evidence type="ECO:0000256" key="5">
    <source>
        <dbReference type="ARBA" id="ARBA00023004"/>
    </source>
</evidence>
<evidence type="ECO:0000256" key="4">
    <source>
        <dbReference type="ARBA" id="ARBA00022982"/>
    </source>
</evidence>
<dbReference type="GO" id="GO:0009055">
    <property type="term" value="F:electron transfer activity"/>
    <property type="evidence" value="ECO:0007669"/>
    <property type="project" value="TreeGrafter"/>
</dbReference>
<proteinExistence type="predicted"/>
<comment type="cofactor">
    <cofactor evidence="1">
        <name>Fe(3+)</name>
        <dbReference type="ChEBI" id="CHEBI:29034"/>
    </cofactor>
</comment>
<evidence type="ECO:0000259" key="6">
    <source>
        <dbReference type="PROSITE" id="PS50903"/>
    </source>
</evidence>
<evidence type="ECO:0000256" key="1">
    <source>
        <dbReference type="ARBA" id="ARBA00001965"/>
    </source>
</evidence>
<evidence type="ECO:0000313" key="8">
    <source>
        <dbReference type="Proteomes" id="UP000192678"/>
    </source>
</evidence>
<dbReference type="InterPro" id="IPR050526">
    <property type="entry name" value="Rubredoxin_ET"/>
</dbReference>
<dbReference type="InterPro" id="IPR024935">
    <property type="entry name" value="Rubredoxin_dom"/>
</dbReference>
<accession>A0A1W2EBR1</accession>
<dbReference type="OrthoDB" id="9758182at2"/>
<keyword evidence="5" id="KW-0408">Iron</keyword>
<dbReference type="PROSITE" id="PS50903">
    <property type="entry name" value="RUBREDOXIN_LIKE"/>
    <property type="match status" value="1"/>
</dbReference>
<dbReference type="SUPFAM" id="SSF57802">
    <property type="entry name" value="Rubredoxin-like"/>
    <property type="match status" value="1"/>
</dbReference>
<organism evidence="7 8">
    <name type="scientific">Pedobacter nyackensis</name>
    <dbReference type="NCBI Taxonomy" id="475255"/>
    <lineage>
        <taxon>Bacteria</taxon>
        <taxon>Pseudomonadati</taxon>
        <taxon>Bacteroidota</taxon>
        <taxon>Sphingobacteriia</taxon>
        <taxon>Sphingobacteriales</taxon>
        <taxon>Sphingobacteriaceae</taxon>
        <taxon>Pedobacter</taxon>
    </lineage>
</organism>
<keyword evidence="3" id="KW-0479">Metal-binding</keyword>
<keyword evidence="8" id="KW-1185">Reference proteome</keyword>
<dbReference type="AlphaFoldDB" id="A0A1W2EBR1"/>
<dbReference type="EMBL" id="FWYB01000011">
    <property type="protein sequence ID" value="SMD07209.1"/>
    <property type="molecule type" value="Genomic_DNA"/>
</dbReference>
<evidence type="ECO:0000256" key="3">
    <source>
        <dbReference type="ARBA" id="ARBA00022723"/>
    </source>
</evidence>
<name>A0A1W2EBR1_9SPHI</name>
<sequence>MEGREIKNHQIKVNLPGGIVSVGDLSVIVEILEKAGIENVRFGTRQQLYFSASSTQLEDIEHGFLMSDTDFETDADRHPNIVSSYVAEELFNSANWLREGVYKDILDTFSYTPGLKINLIDDSQTLIPFFSGNLNFISSDIGNYWHLYLRFPKTNHIYYWSSLVYSEDIAVLSEMIESMILSQKNLYYDQPEIDGNQLEANVRASGNFLFQSPISLLKAPEFQVPYYEGFNKYNEKYWLGIYRRNELFPVAFLKDLCNICRKTRIGQLYTTPWKSIIIKGVESADRKLWNAALDKNRINVRHASNELNWQTEDLCEESLALKHELIRQFNEYDLRTFKLCFAIKINPKSGLFGSVVIRKQTAEGTETDARFDLLHTIDFNPNSKHYHTYAKGIKKTDLLPFLIQLCEDYYYLQTLAAGKQTDNYYEINQNIEQEVTYVQQCSVCLSIYDEVWGEESKGIPAGTPFSALPEEYCCPLCEADLSQFTPIIKETLNTF</sequence>
<protein>
    <submittedName>
        <fullName evidence="7">Rubredoxin</fullName>
    </submittedName>
</protein>